<dbReference type="Proteomes" id="UP000249248">
    <property type="component" value="Unassembled WGS sequence"/>
</dbReference>
<evidence type="ECO:0000256" key="1">
    <source>
        <dbReference type="SAM" id="SignalP"/>
    </source>
</evidence>
<dbReference type="EMBL" id="QKSB01000001">
    <property type="protein sequence ID" value="PZE18588.1"/>
    <property type="molecule type" value="Genomic_DNA"/>
</dbReference>
<dbReference type="OrthoDB" id="1427164at2"/>
<dbReference type="AlphaFoldDB" id="A0A2W1NUY5"/>
<comment type="caution">
    <text evidence="2">The sequence shown here is derived from an EMBL/GenBank/DDBJ whole genome shotgun (WGS) entry which is preliminary data.</text>
</comment>
<sequence>MKKLVAIIALFIGSSLMAQSAKPTIAVANPNVEGLSLTPTLAAKLMQLELIKLNKFSVYDEFDMAEIIKDSPEYSNACYGLSCLSKMGQALKVDYIVSGSFNGLGNKIAISLKWIDIKTGTIHKSMVREFDNQEHEIQRMVEILLKEMNDVPVDKVLADRLKFNNELITSNNVGRVNNSGPRVGYAVMVGDLNEYAMRPTDQGGLDIFPGMSMIGYQVEKQYVGTENFSALFEGIFNISGLEQGQFIPSITLLNGFRFGKAGWELAFGPGFGLKKTSNGFFDKDNAFGKGNDTYFSNSDWNEYANSRYSADKDSTYYDEYGNFQRPTIDQISGGSIGYSENYDSRGTVKINTTFLFAFGRTFNAGALNIPVNVFYSSSRGGGLTGVSVGFNVINDKQNINPKPL</sequence>
<dbReference type="Gene3D" id="3.40.50.10610">
    <property type="entry name" value="ABC-type transport auxiliary lipoprotein component"/>
    <property type="match status" value="1"/>
</dbReference>
<evidence type="ECO:0000313" key="3">
    <source>
        <dbReference type="Proteomes" id="UP000249248"/>
    </source>
</evidence>
<feature type="chain" id="PRO_5016027362" description="Bacterial surface antigen (D15) domain-containing protein" evidence="1">
    <location>
        <begin position="19"/>
        <end position="404"/>
    </location>
</feature>
<organism evidence="2 3">
    <name type="scientific">Putridiphycobacter roseus</name>
    <dbReference type="NCBI Taxonomy" id="2219161"/>
    <lineage>
        <taxon>Bacteria</taxon>
        <taxon>Pseudomonadati</taxon>
        <taxon>Bacteroidota</taxon>
        <taxon>Flavobacteriia</taxon>
        <taxon>Flavobacteriales</taxon>
        <taxon>Crocinitomicaceae</taxon>
        <taxon>Putridiphycobacter</taxon>
    </lineage>
</organism>
<accession>A0A2W1NUY5</accession>
<proteinExistence type="predicted"/>
<gene>
    <name evidence="2" type="ORF">DNU06_01795</name>
</gene>
<reference evidence="2 3" key="1">
    <citation type="submission" date="2018-06" db="EMBL/GenBank/DDBJ databases">
        <title>The draft genome sequence of Crocinitomix sp. SM1701.</title>
        <authorList>
            <person name="Zhang X."/>
        </authorList>
    </citation>
    <scope>NUCLEOTIDE SEQUENCE [LARGE SCALE GENOMIC DNA]</scope>
    <source>
        <strain evidence="2 3">SM1701</strain>
    </source>
</reference>
<evidence type="ECO:0000313" key="2">
    <source>
        <dbReference type="EMBL" id="PZE18588.1"/>
    </source>
</evidence>
<dbReference type="RefSeq" id="WP_111061489.1">
    <property type="nucleotide sequence ID" value="NZ_JBHUCU010000007.1"/>
</dbReference>
<feature type="signal peptide" evidence="1">
    <location>
        <begin position="1"/>
        <end position="18"/>
    </location>
</feature>
<keyword evidence="3" id="KW-1185">Reference proteome</keyword>
<evidence type="ECO:0008006" key="4">
    <source>
        <dbReference type="Google" id="ProtNLM"/>
    </source>
</evidence>
<keyword evidence="1" id="KW-0732">Signal</keyword>
<protein>
    <recommendedName>
        <fullName evidence="4">Bacterial surface antigen (D15) domain-containing protein</fullName>
    </recommendedName>
</protein>
<name>A0A2W1NUY5_9FLAO</name>